<comment type="caution">
    <text evidence="1">The sequence shown here is derived from an EMBL/GenBank/DDBJ whole genome shotgun (WGS) entry which is preliminary data.</text>
</comment>
<dbReference type="SUPFAM" id="SSF53474">
    <property type="entry name" value="alpha/beta-Hydrolases"/>
    <property type="match status" value="1"/>
</dbReference>
<name>A0ABQ0QGB9_9PROT</name>
<dbReference type="Proteomes" id="UP001062443">
    <property type="component" value="Unassembled WGS sequence"/>
</dbReference>
<proteinExistence type="predicted"/>
<dbReference type="RefSeq" id="WP_068167558.1">
    <property type="nucleotide sequence ID" value="NZ_BAQB01000001.1"/>
</dbReference>
<sequence length="213" mass="23619">MTLPLYLVHGWSYDHSFWQKMLKHLPEYTAICTDSGYYGEDLTPSLPTTPFLAIGHSAGVLDLLTHPLPHCVGIVSFNGFARFSAAPDHSHGIPARIITRMRHHLTKDPTKTLLNFREQCGDHTPVPNTPNVIRLDHGLDQLETRDARAKATQWGERLFWLTGDHDPLTPARVGFQTGNGSSLPGGHCLPQEYPEECAALIRQALHITGQASC</sequence>
<accession>A0ABQ0QGB9</accession>
<dbReference type="EMBL" id="BAQB01000001">
    <property type="protein sequence ID" value="GBR43684.1"/>
    <property type="molecule type" value="Genomic_DNA"/>
</dbReference>
<reference evidence="1" key="1">
    <citation type="submission" date="2013-04" db="EMBL/GenBank/DDBJ databases">
        <title>The genome sequencing project of 58 acetic acid bacteria.</title>
        <authorList>
            <person name="Okamoto-Kainuma A."/>
            <person name="Ishikawa M."/>
            <person name="Umino S."/>
            <person name="Koizumi Y."/>
            <person name="Shiwa Y."/>
            <person name="Yoshikawa H."/>
            <person name="Matsutani M."/>
            <person name="Matsushita K."/>
        </authorList>
    </citation>
    <scope>NUCLEOTIDE SEQUENCE</scope>
    <source>
        <strain evidence="1">NBRC 106556</strain>
    </source>
</reference>
<dbReference type="Gene3D" id="3.40.50.1820">
    <property type="entry name" value="alpha/beta hydrolase"/>
    <property type="match status" value="1"/>
</dbReference>
<gene>
    <name evidence="1" type="ORF">AA106556_0177</name>
</gene>
<evidence type="ECO:0000313" key="1">
    <source>
        <dbReference type="EMBL" id="GBR43684.1"/>
    </source>
</evidence>
<dbReference type="InterPro" id="IPR029058">
    <property type="entry name" value="AB_hydrolase_fold"/>
</dbReference>
<evidence type="ECO:0000313" key="2">
    <source>
        <dbReference type="Proteomes" id="UP001062443"/>
    </source>
</evidence>
<keyword evidence="2" id="KW-1185">Reference proteome</keyword>
<organism evidence="1 2">
    <name type="scientific">Neokomagataea tanensis NBRC 106556</name>
    <dbReference type="NCBI Taxonomy" id="1223519"/>
    <lineage>
        <taxon>Bacteria</taxon>
        <taxon>Pseudomonadati</taxon>
        <taxon>Pseudomonadota</taxon>
        <taxon>Alphaproteobacteria</taxon>
        <taxon>Acetobacterales</taxon>
        <taxon>Acetobacteraceae</taxon>
        <taxon>Neokomagataea</taxon>
    </lineage>
</organism>
<protein>
    <submittedName>
        <fullName evidence="1">Biotin synthase</fullName>
    </submittedName>
</protein>